<name>A0A453LRZ2_AEGTS</name>
<reference evidence="1" key="3">
    <citation type="journal article" date="2017" name="Nature">
        <title>Genome sequence of the progenitor of the wheat D genome Aegilops tauschii.</title>
        <authorList>
            <person name="Luo M.C."/>
            <person name="Gu Y.Q."/>
            <person name="Puiu D."/>
            <person name="Wang H."/>
            <person name="Twardziok S.O."/>
            <person name="Deal K.R."/>
            <person name="Huo N."/>
            <person name="Zhu T."/>
            <person name="Wang L."/>
            <person name="Wang Y."/>
            <person name="McGuire P.E."/>
            <person name="Liu S."/>
            <person name="Long H."/>
            <person name="Ramasamy R.K."/>
            <person name="Rodriguez J.C."/>
            <person name="Van S.L."/>
            <person name="Yuan L."/>
            <person name="Wang Z."/>
            <person name="Xia Z."/>
            <person name="Xiao L."/>
            <person name="Anderson O.D."/>
            <person name="Ouyang S."/>
            <person name="Liang Y."/>
            <person name="Zimin A.V."/>
            <person name="Pertea G."/>
            <person name="Qi P."/>
            <person name="Bennetzen J.L."/>
            <person name="Dai X."/>
            <person name="Dawson M.W."/>
            <person name="Muller H.G."/>
            <person name="Kugler K."/>
            <person name="Rivarola-Duarte L."/>
            <person name="Spannagl M."/>
            <person name="Mayer K.F.X."/>
            <person name="Lu F.H."/>
            <person name="Bevan M.W."/>
            <person name="Leroy P."/>
            <person name="Li P."/>
            <person name="You F.M."/>
            <person name="Sun Q."/>
            <person name="Liu Z."/>
            <person name="Lyons E."/>
            <person name="Wicker T."/>
            <person name="Salzberg S.L."/>
            <person name="Devos K.M."/>
            <person name="Dvorak J."/>
        </authorList>
    </citation>
    <scope>NUCLEOTIDE SEQUENCE [LARGE SCALE GENOMIC DNA]</scope>
    <source>
        <strain evidence="1">cv. AL8/78</strain>
    </source>
</reference>
<dbReference type="AlphaFoldDB" id="A0A453LRZ2"/>
<evidence type="ECO:0000313" key="2">
    <source>
        <dbReference type="Proteomes" id="UP000015105"/>
    </source>
</evidence>
<reference evidence="2" key="2">
    <citation type="journal article" date="2017" name="Nat. Plants">
        <title>The Aegilops tauschii genome reveals multiple impacts of transposons.</title>
        <authorList>
            <person name="Zhao G."/>
            <person name="Zou C."/>
            <person name="Li K."/>
            <person name="Wang K."/>
            <person name="Li T."/>
            <person name="Gao L."/>
            <person name="Zhang X."/>
            <person name="Wang H."/>
            <person name="Yang Z."/>
            <person name="Liu X."/>
            <person name="Jiang W."/>
            <person name="Mao L."/>
            <person name="Kong X."/>
            <person name="Jiao Y."/>
            <person name="Jia J."/>
        </authorList>
    </citation>
    <scope>NUCLEOTIDE SEQUENCE [LARGE SCALE GENOMIC DNA]</scope>
    <source>
        <strain evidence="2">cv. AL8/78</strain>
    </source>
</reference>
<organism evidence="1 2">
    <name type="scientific">Aegilops tauschii subsp. strangulata</name>
    <name type="common">Goatgrass</name>
    <dbReference type="NCBI Taxonomy" id="200361"/>
    <lineage>
        <taxon>Eukaryota</taxon>
        <taxon>Viridiplantae</taxon>
        <taxon>Streptophyta</taxon>
        <taxon>Embryophyta</taxon>
        <taxon>Tracheophyta</taxon>
        <taxon>Spermatophyta</taxon>
        <taxon>Magnoliopsida</taxon>
        <taxon>Liliopsida</taxon>
        <taxon>Poales</taxon>
        <taxon>Poaceae</taxon>
        <taxon>BOP clade</taxon>
        <taxon>Pooideae</taxon>
        <taxon>Triticodae</taxon>
        <taxon>Triticeae</taxon>
        <taxon>Triticinae</taxon>
        <taxon>Aegilops</taxon>
    </lineage>
</organism>
<reference evidence="1" key="4">
    <citation type="submission" date="2019-03" db="UniProtKB">
        <authorList>
            <consortium name="EnsemblPlants"/>
        </authorList>
    </citation>
    <scope>IDENTIFICATION</scope>
</reference>
<protein>
    <submittedName>
        <fullName evidence="1">Uncharacterized protein</fullName>
    </submittedName>
</protein>
<dbReference type="Proteomes" id="UP000015105">
    <property type="component" value="Chromosome 5D"/>
</dbReference>
<keyword evidence="2" id="KW-1185">Reference proteome</keyword>
<evidence type="ECO:0000313" key="1">
    <source>
        <dbReference type="EnsemblPlants" id="AET5Gv20898500.63"/>
    </source>
</evidence>
<accession>A0A453LRZ2</accession>
<proteinExistence type="predicted"/>
<reference evidence="1" key="5">
    <citation type="journal article" date="2021" name="G3 (Bethesda)">
        <title>Aegilops tauschii genome assembly Aet v5.0 features greater sequence contiguity and improved annotation.</title>
        <authorList>
            <person name="Wang L."/>
            <person name="Zhu T."/>
            <person name="Rodriguez J.C."/>
            <person name="Deal K.R."/>
            <person name="Dubcovsky J."/>
            <person name="McGuire P.E."/>
            <person name="Lux T."/>
            <person name="Spannagl M."/>
            <person name="Mayer K.F.X."/>
            <person name="Baldrich P."/>
            <person name="Meyers B.C."/>
            <person name="Huo N."/>
            <person name="Gu Y.Q."/>
            <person name="Zhou H."/>
            <person name="Devos K.M."/>
            <person name="Bennetzen J.L."/>
            <person name="Unver T."/>
            <person name="Budak H."/>
            <person name="Gulick P.J."/>
            <person name="Galiba G."/>
            <person name="Kalapos B."/>
            <person name="Nelson D.R."/>
            <person name="Li P."/>
            <person name="You F.M."/>
            <person name="Luo M.C."/>
            <person name="Dvorak J."/>
        </authorList>
    </citation>
    <scope>NUCLEOTIDE SEQUENCE [LARGE SCALE GENOMIC DNA]</scope>
    <source>
        <strain evidence="1">cv. AL8/78</strain>
    </source>
</reference>
<dbReference type="EnsemblPlants" id="AET5Gv20898500.63">
    <property type="protein sequence ID" value="AET5Gv20898500.63"/>
    <property type="gene ID" value="AET5Gv20898500"/>
</dbReference>
<dbReference type="Gramene" id="AET5Gv20898500.63">
    <property type="protein sequence ID" value="AET5Gv20898500.63"/>
    <property type="gene ID" value="AET5Gv20898500"/>
</dbReference>
<sequence>MSRSGARRVNRENWEHVYFLWLILRLYLLWRIDRVFLPLSMLANNESLRNVEPLRVEFRVYLLS</sequence>
<reference evidence="2" key="1">
    <citation type="journal article" date="2014" name="Science">
        <title>Ancient hybridizations among the ancestral genomes of bread wheat.</title>
        <authorList>
            <consortium name="International Wheat Genome Sequencing Consortium,"/>
            <person name="Marcussen T."/>
            <person name="Sandve S.R."/>
            <person name="Heier L."/>
            <person name="Spannagl M."/>
            <person name="Pfeifer M."/>
            <person name="Jakobsen K.S."/>
            <person name="Wulff B.B."/>
            <person name="Steuernagel B."/>
            <person name="Mayer K.F."/>
            <person name="Olsen O.A."/>
        </authorList>
    </citation>
    <scope>NUCLEOTIDE SEQUENCE [LARGE SCALE GENOMIC DNA]</scope>
    <source>
        <strain evidence="2">cv. AL8/78</strain>
    </source>
</reference>